<dbReference type="PATRIC" id="fig|742823.3.peg.2159"/>
<evidence type="ECO:0008006" key="10">
    <source>
        <dbReference type="Google" id="ProtNLM"/>
    </source>
</evidence>
<dbReference type="InterPro" id="IPR013762">
    <property type="entry name" value="Integrase-like_cat_sf"/>
</dbReference>
<reference evidence="8 9" key="1">
    <citation type="submission" date="2012-05" db="EMBL/GenBank/DDBJ databases">
        <title>The Genome Sequence of Sutterella wadsworthensis 2_1_59BFAA.</title>
        <authorList>
            <consortium name="The Broad Institute Genome Sequencing Platform"/>
            <person name="Earl A."/>
            <person name="Ward D."/>
            <person name="Feldgarden M."/>
            <person name="Gevers D."/>
            <person name="Daigneault M."/>
            <person name="Strauss J."/>
            <person name="Allen-Vercoe E."/>
            <person name="Walker B."/>
            <person name="Young S.K."/>
            <person name="Zeng Q."/>
            <person name="Gargeya S."/>
            <person name="Fitzgerald M."/>
            <person name="Haas B."/>
            <person name="Abouelleil A."/>
            <person name="Alvarado L."/>
            <person name="Arachchi H.M."/>
            <person name="Berlin A.M."/>
            <person name="Chapman S.B."/>
            <person name="Goldberg J."/>
            <person name="Griggs A."/>
            <person name="Gujja S."/>
            <person name="Hansen M."/>
            <person name="Howarth C."/>
            <person name="Imamovic A."/>
            <person name="Larimer J."/>
            <person name="McCowen C."/>
            <person name="Montmayeur A."/>
            <person name="Murphy C."/>
            <person name="Neiman D."/>
            <person name="Pearson M."/>
            <person name="Priest M."/>
            <person name="Roberts A."/>
            <person name="Saif S."/>
            <person name="Shea T."/>
            <person name="Sisk P."/>
            <person name="Sykes S."/>
            <person name="Wortman J."/>
            <person name="Nusbaum C."/>
            <person name="Birren B."/>
        </authorList>
    </citation>
    <scope>NUCLEOTIDE SEQUENCE [LARGE SCALE GENOMIC DNA]</scope>
    <source>
        <strain evidence="8 9">2_1_59BFAA</strain>
    </source>
</reference>
<evidence type="ECO:0000259" key="6">
    <source>
        <dbReference type="PROSITE" id="PS51898"/>
    </source>
</evidence>
<evidence type="ECO:0000256" key="5">
    <source>
        <dbReference type="PROSITE-ProRule" id="PRU01248"/>
    </source>
</evidence>
<dbReference type="Gene3D" id="1.10.150.130">
    <property type="match status" value="1"/>
</dbReference>
<dbReference type="Pfam" id="PF00589">
    <property type="entry name" value="Phage_integrase"/>
    <property type="match status" value="1"/>
</dbReference>
<dbReference type="InterPro" id="IPR010998">
    <property type="entry name" value="Integrase_recombinase_N"/>
</dbReference>
<comment type="similarity">
    <text evidence="1">Belongs to the 'phage' integrase family.</text>
</comment>
<evidence type="ECO:0000313" key="9">
    <source>
        <dbReference type="Proteomes" id="UP000005835"/>
    </source>
</evidence>
<dbReference type="SUPFAM" id="SSF56349">
    <property type="entry name" value="DNA breaking-rejoining enzymes"/>
    <property type="match status" value="1"/>
</dbReference>
<evidence type="ECO:0000256" key="4">
    <source>
        <dbReference type="ARBA" id="ARBA00023172"/>
    </source>
</evidence>
<feature type="domain" description="Core-binding (CB)" evidence="7">
    <location>
        <begin position="25"/>
        <end position="108"/>
    </location>
</feature>
<proteinExistence type="inferred from homology"/>
<dbReference type="CDD" id="cd00397">
    <property type="entry name" value="DNA_BRE_C"/>
    <property type="match status" value="1"/>
</dbReference>
<evidence type="ECO:0000256" key="1">
    <source>
        <dbReference type="ARBA" id="ARBA00008857"/>
    </source>
</evidence>
<keyword evidence="3 5" id="KW-0238">DNA-binding</keyword>
<protein>
    <recommendedName>
        <fullName evidence="10">Tyr recombinase domain-containing protein</fullName>
    </recommendedName>
</protein>
<organism evidence="8 9">
    <name type="scientific">Sutterella wadsworthensis 2_1_59BFAA</name>
    <dbReference type="NCBI Taxonomy" id="742823"/>
    <lineage>
        <taxon>Bacteria</taxon>
        <taxon>Pseudomonadati</taxon>
        <taxon>Pseudomonadota</taxon>
        <taxon>Betaproteobacteria</taxon>
        <taxon>Burkholderiales</taxon>
        <taxon>Sutterellaceae</taxon>
        <taxon>Sutterella</taxon>
    </lineage>
</organism>
<dbReference type="STRING" id="742823.HMPREF9465_02150"/>
<dbReference type="InterPro" id="IPR002104">
    <property type="entry name" value="Integrase_catalytic"/>
</dbReference>
<dbReference type="PROSITE" id="PS51900">
    <property type="entry name" value="CB"/>
    <property type="match status" value="1"/>
</dbReference>
<dbReference type="HOGENOM" id="CLU_027562_9_6_4"/>
<gene>
    <name evidence="8" type="ORF">HMPREF9465_02150</name>
</gene>
<keyword evidence="4" id="KW-0233">DNA recombination</keyword>
<dbReference type="InterPro" id="IPR044068">
    <property type="entry name" value="CB"/>
</dbReference>
<feature type="domain" description="Tyr recombinase" evidence="6">
    <location>
        <begin position="133"/>
        <end position="317"/>
    </location>
</feature>
<keyword evidence="2" id="KW-0229">DNA integration</keyword>
<dbReference type="GO" id="GO:0006310">
    <property type="term" value="P:DNA recombination"/>
    <property type="evidence" value="ECO:0007669"/>
    <property type="project" value="UniProtKB-KW"/>
</dbReference>
<keyword evidence="9" id="KW-1185">Reference proteome</keyword>
<dbReference type="PANTHER" id="PTHR30349:SF41">
    <property type="entry name" value="INTEGRASE_RECOMBINASE PROTEIN MJ0367-RELATED"/>
    <property type="match status" value="1"/>
</dbReference>
<dbReference type="AlphaFoldDB" id="K1JF48"/>
<sequence length="321" mass="35292">MVPPEGADSGATQKGMLSATAAANSGQVNAALAYLATLHSPQSRKSVASKLNVFARWTGAADLRDCRWGEMKTEHVLAFLAKQERDGISGSTSNCYLAALKGVAQAAWLARSMEHEDYLRIKSLKQRRIYRLPTGRALSFDESRNLLAGCDADTAIGARDRAVISLMLGCGLRRGEIPGIRIDKLDLYNRSLTLIGKGDKERRVFLPPPVAQAVEIWIRSWRGTEPGLLFGRIYKNGRISITDALDSSSIGRITKRRMESANHESATAHDLRRTFATRLFANNVDIVTVKNMMGHSNISTTAMYDRRGDDAMRRAAENAVL</sequence>
<dbReference type="GO" id="GO:0015074">
    <property type="term" value="P:DNA integration"/>
    <property type="evidence" value="ECO:0007669"/>
    <property type="project" value="UniProtKB-KW"/>
</dbReference>
<dbReference type="PROSITE" id="PS51898">
    <property type="entry name" value="TYR_RECOMBINASE"/>
    <property type="match status" value="1"/>
</dbReference>
<name>K1JF48_9BURK</name>
<dbReference type="Gene3D" id="1.10.443.10">
    <property type="entry name" value="Intergrase catalytic core"/>
    <property type="match status" value="1"/>
</dbReference>
<dbReference type="PANTHER" id="PTHR30349">
    <property type="entry name" value="PHAGE INTEGRASE-RELATED"/>
    <property type="match status" value="1"/>
</dbReference>
<dbReference type="eggNOG" id="COG4974">
    <property type="taxonomic scope" value="Bacteria"/>
</dbReference>
<dbReference type="InterPro" id="IPR004107">
    <property type="entry name" value="Integrase_SAM-like_N"/>
</dbReference>
<evidence type="ECO:0000313" key="8">
    <source>
        <dbReference type="EMBL" id="EKB30215.1"/>
    </source>
</evidence>
<dbReference type="InterPro" id="IPR050090">
    <property type="entry name" value="Tyrosine_recombinase_XerCD"/>
</dbReference>
<dbReference type="GO" id="GO:0003677">
    <property type="term" value="F:DNA binding"/>
    <property type="evidence" value="ECO:0007669"/>
    <property type="project" value="UniProtKB-UniRule"/>
</dbReference>
<accession>K1JF48</accession>
<dbReference type="Proteomes" id="UP000005835">
    <property type="component" value="Unassembled WGS sequence"/>
</dbReference>
<dbReference type="Pfam" id="PF02899">
    <property type="entry name" value="Phage_int_SAM_1"/>
    <property type="match status" value="1"/>
</dbReference>
<dbReference type="EMBL" id="ADMG01000049">
    <property type="protein sequence ID" value="EKB30215.1"/>
    <property type="molecule type" value="Genomic_DNA"/>
</dbReference>
<evidence type="ECO:0000256" key="2">
    <source>
        <dbReference type="ARBA" id="ARBA00022908"/>
    </source>
</evidence>
<comment type="caution">
    <text evidence="8">The sequence shown here is derived from an EMBL/GenBank/DDBJ whole genome shotgun (WGS) entry which is preliminary data.</text>
</comment>
<evidence type="ECO:0000259" key="7">
    <source>
        <dbReference type="PROSITE" id="PS51900"/>
    </source>
</evidence>
<evidence type="ECO:0000256" key="3">
    <source>
        <dbReference type="ARBA" id="ARBA00023125"/>
    </source>
</evidence>
<dbReference type="InterPro" id="IPR011010">
    <property type="entry name" value="DNA_brk_join_enz"/>
</dbReference>